<dbReference type="RefSeq" id="WP_086090989.1">
    <property type="nucleotide sequence ID" value="NZ_CP021112.1"/>
</dbReference>
<dbReference type="Gene3D" id="3.40.190.10">
    <property type="entry name" value="Periplasmic binding protein-like II"/>
    <property type="match status" value="1"/>
</dbReference>
<dbReference type="AlphaFoldDB" id="A0A1W6ZYS0"/>
<dbReference type="Gene3D" id="3.40.190.150">
    <property type="entry name" value="Bordetella uptake gene, domain 1"/>
    <property type="match status" value="1"/>
</dbReference>
<name>A0A1W6ZYS0_9HYPH</name>
<keyword evidence="3" id="KW-1185">Reference proteome</keyword>
<evidence type="ECO:0000313" key="3">
    <source>
        <dbReference type="Proteomes" id="UP000194137"/>
    </source>
</evidence>
<dbReference type="CDD" id="cd13578">
    <property type="entry name" value="PBP2_Bug27"/>
    <property type="match status" value="1"/>
</dbReference>
<proteinExistence type="inferred from homology"/>
<dbReference type="Proteomes" id="UP000194137">
    <property type="component" value="Chromosome"/>
</dbReference>
<dbReference type="OrthoDB" id="8445316at2"/>
<reference evidence="2 3" key="1">
    <citation type="submission" date="2017-05" db="EMBL/GenBank/DDBJ databases">
        <title>Full genome sequence of Pseudorhodoplanes sinuspersici.</title>
        <authorList>
            <person name="Dastgheib S.M.M."/>
            <person name="Shavandi M."/>
            <person name="Tirandaz H."/>
        </authorList>
    </citation>
    <scope>NUCLEOTIDE SEQUENCE [LARGE SCALE GENOMIC DNA]</scope>
    <source>
        <strain evidence="2 3">RIPI110</strain>
    </source>
</reference>
<dbReference type="STRING" id="1235591.CAK95_28190"/>
<dbReference type="EMBL" id="CP021112">
    <property type="protein sequence ID" value="ARQ02559.1"/>
    <property type="molecule type" value="Genomic_DNA"/>
</dbReference>
<gene>
    <name evidence="2" type="ORF">CAK95_28190</name>
</gene>
<dbReference type="PANTHER" id="PTHR42928:SF5">
    <property type="entry name" value="BLR1237 PROTEIN"/>
    <property type="match status" value="1"/>
</dbReference>
<evidence type="ECO:0000313" key="2">
    <source>
        <dbReference type="EMBL" id="ARQ02559.1"/>
    </source>
</evidence>
<dbReference type="Pfam" id="PF03401">
    <property type="entry name" value="TctC"/>
    <property type="match status" value="1"/>
</dbReference>
<dbReference type="SUPFAM" id="SSF53850">
    <property type="entry name" value="Periplasmic binding protein-like II"/>
    <property type="match status" value="1"/>
</dbReference>
<protein>
    <submittedName>
        <fullName evidence="2">Uncharacterized protein</fullName>
    </submittedName>
</protein>
<dbReference type="KEGG" id="psin:CAK95_28190"/>
<evidence type="ECO:0000256" key="1">
    <source>
        <dbReference type="ARBA" id="ARBA00006987"/>
    </source>
</evidence>
<dbReference type="InterPro" id="IPR005064">
    <property type="entry name" value="BUG"/>
</dbReference>
<dbReference type="InterPro" id="IPR042100">
    <property type="entry name" value="Bug_dom1"/>
</dbReference>
<sequence length="322" mass="34275">MMRAYFALACILGAFAFESAGAQTYPSQPVRIVVPFAAGGAVDSVARIVGQKMSESFGQPVVIENKPGAGGNLAAETVARAAPDGYTILLTTNGHAISPSLYRMLPFDVMKDFIPVTQLIESPLLLIASNKLSVDSLKDLVALAKQKPGSLNYGSTGVGNPLHLSMEMLKNATNMNIAAVPYRGDAPLNTALIAGEVDIAIVPVATGRANVENKLVKGLAVTTAQRSKAMPDLPTIAEQGVSGFDTGSWQGFFVPANTPRDIVQRIYQETKKALSAPDVRERLKAFVAEPVANEPEVFAQKFKDDVAKYAKIVKDSNIPMQN</sequence>
<accession>A0A1W6ZYS0</accession>
<dbReference type="PANTHER" id="PTHR42928">
    <property type="entry name" value="TRICARBOXYLATE-BINDING PROTEIN"/>
    <property type="match status" value="1"/>
</dbReference>
<organism evidence="2 3">
    <name type="scientific">Pseudorhodoplanes sinuspersici</name>
    <dbReference type="NCBI Taxonomy" id="1235591"/>
    <lineage>
        <taxon>Bacteria</taxon>
        <taxon>Pseudomonadati</taxon>
        <taxon>Pseudomonadota</taxon>
        <taxon>Alphaproteobacteria</taxon>
        <taxon>Hyphomicrobiales</taxon>
        <taxon>Pseudorhodoplanes</taxon>
    </lineage>
</organism>
<comment type="similarity">
    <text evidence="1">Belongs to the UPF0065 (bug) family.</text>
</comment>
<dbReference type="PIRSF" id="PIRSF017082">
    <property type="entry name" value="YflP"/>
    <property type="match status" value="1"/>
</dbReference>